<dbReference type="GO" id="GO:0006508">
    <property type="term" value="P:proteolysis"/>
    <property type="evidence" value="ECO:0007669"/>
    <property type="project" value="InterPro"/>
</dbReference>
<organism evidence="4 5">
    <name type="scientific">Fusarium oxysporum f. sp. rapae</name>
    <dbReference type="NCBI Taxonomy" id="485398"/>
    <lineage>
        <taxon>Eukaryota</taxon>
        <taxon>Fungi</taxon>
        <taxon>Dikarya</taxon>
        <taxon>Ascomycota</taxon>
        <taxon>Pezizomycotina</taxon>
        <taxon>Sordariomycetes</taxon>
        <taxon>Hypocreomycetidae</taxon>
        <taxon>Hypocreales</taxon>
        <taxon>Nectriaceae</taxon>
        <taxon>Fusarium</taxon>
        <taxon>Fusarium oxysporum species complex</taxon>
    </lineage>
</organism>
<protein>
    <recommendedName>
        <fullName evidence="3">Peptidase C14 caspase domain-containing protein</fullName>
    </recommendedName>
</protein>
<dbReference type="AlphaFoldDB" id="A0A8J5NHN0"/>
<sequence length="611" mass="68272">MQLMGSVKIQSLVARRDPTTNRDAGEQTSELGPNWPTCRNVISALKTITATAKTGDYIYVHYSGHGSRMKPVFNMSNRTTGDLALVLLEGHQSSDRYLRGPKLAGLLNAMVEKGLVVTVVLDCCFSASVYRNSDNDDNVRFLPDESEVGTYPEDITKGDNGYRDGSMRDNWLIDPDRYTILTACGPHEIATNGFHVEDRGKLYGALSYFLSKALSDHGLNRRHKDIYSHICSVFEYHCVPQTPVLYGNGNQGFFGMVKQQGKARQVCVMKRGAIVRLLSGLAHGVCEKDRFSIAPSNKLDDGTVDRDNGDLIGEVTQVQPLTCEMRVLGDSTDIQTGWVAEPLTSSYMSKCMFRLDPGLPCYDALLDALQRKSFGRHVSLEQDPAAQVTRVTSGANAYQVLDDSLEDILHIPSIPYGEEKTVVESICGILEHLTRFRMVKDLSNKSPTDAFRQHVQVQMVMGEDRFEPNGHIQALHERPIEIIVRNQGTMSIYAHFYNLGPCGRVKGMLGGTFVEIPPKYDPDDPREIPCTGTWKKRIKMKIPPVLQARGFCNDIMKVLITSKATSFETYELPDFNQIGKQESAQRQSGSQVDSVEEWMAFNFYIRTIKPL</sequence>
<dbReference type="Pfam" id="PF00656">
    <property type="entry name" value="Peptidase_C14"/>
    <property type="match status" value="1"/>
</dbReference>
<reference evidence="4" key="1">
    <citation type="submission" date="2021-04" db="EMBL/GenBank/DDBJ databases">
        <title>First draft genome resource for Brassicaceae pathogens Fusarium oxysporum f. sp. raphani and Fusarium oxysporum f. sp. rapae.</title>
        <authorList>
            <person name="Asai S."/>
        </authorList>
    </citation>
    <scope>NUCLEOTIDE SEQUENCE</scope>
    <source>
        <strain evidence="4">Tf1208</strain>
    </source>
</reference>
<accession>A0A8J5NHN0</accession>
<gene>
    <name evidence="4" type="ORF">Forpe1208_v015788</name>
</gene>
<feature type="domain" description="Peptidase C14 caspase" evidence="3">
    <location>
        <begin position="34"/>
        <end position="245"/>
    </location>
</feature>
<feature type="compositionally biased region" description="Basic and acidic residues" evidence="2">
    <location>
        <begin position="14"/>
        <end position="25"/>
    </location>
</feature>
<name>A0A8J5NHN0_FUSOX</name>
<dbReference type="Proteomes" id="UP000694050">
    <property type="component" value="Unassembled WGS sequence"/>
</dbReference>
<feature type="region of interest" description="Disordered" evidence="2">
    <location>
        <begin position="12"/>
        <end position="31"/>
    </location>
</feature>
<evidence type="ECO:0000313" key="4">
    <source>
        <dbReference type="EMBL" id="KAG7404320.1"/>
    </source>
</evidence>
<comment type="similarity">
    <text evidence="1">Belongs to the peptidase C14B family.</text>
</comment>
<evidence type="ECO:0000259" key="3">
    <source>
        <dbReference type="Pfam" id="PF00656"/>
    </source>
</evidence>
<dbReference type="InterPro" id="IPR050452">
    <property type="entry name" value="Metacaspase"/>
</dbReference>
<comment type="caution">
    <text evidence="4">The sequence shown here is derived from an EMBL/GenBank/DDBJ whole genome shotgun (WGS) entry which is preliminary data.</text>
</comment>
<evidence type="ECO:0000313" key="5">
    <source>
        <dbReference type="Proteomes" id="UP000694050"/>
    </source>
</evidence>
<dbReference type="EMBL" id="JAELUQ010000013">
    <property type="protein sequence ID" value="KAG7404320.1"/>
    <property type="molecule type" value="Genomic_DNA"/>
</dbReference>
<dbReference type="PANTHER" id="PTHR48104">
    <property type="entry name" value="METACASPASE-4"/>
    <property type="match status" value="1"/>
</dbReference>
<dbReference type="GO" id="GO:0005737">
    <property type="term" value="C:cytoplasm"/>
    <property type="evidence" value="ECO:0007669"/>
    <property type="project" value="TreeGrafter"/>
</dbReference>
<dbReference type="PANTHER" id="PTHR48104:SF30">
    <property type="entry name" value="METACASPASE-1"/>
    <property type="match status" value="1"/>
</dbReference>
<proteinExistence type="inferred from homology"/>
<evidence type="ECO:0000256" key="1">
    <source>
        <dbReference type="ARBA" id="ARBA00009005"/>
    </source>
</evidence>
<dbReference type="InterPro" id="IPR011600">
    <property type="entry name" value="Pept_C14_caspase"/>
</dbReference>
<evidence type="ECO:0000256" key="2">
    <source>
        <dbReference type="SAM" id="MobiDB-lite"/>
    </source>
</evidence>
<dbReference type="GO" id="GO:0004197">
    <property type="term" value="F:cysteine-type endopeptidase activity"/>
    <property type="evidence" value="ECO:0007669"/>
    <property type="project" value="InterPro"/>
</dbReference>